<dbReference type="GO" id="GO:0000911">
    <property type="term" value="P:cytokinesis by cell plate formation"/>
    <property type="evidence" value="ECO:0007669"/>
    <property type="project" value="InterPro"/>
</dbReference>
<dbReference type="SMART" id="SM00360">
    <property type="entry name" value="RRM"/>
    <property type="match status" value="2"/>
</dbReference>
<feature type="compositionally biased region" description="Polar residues" evidence="3">
    <location>
        <begin position="391"/>
        <end position="404"/>
    </location>
</feature>
<feature type="domain" description="RRM" evidence="4">
    <location>
        <begin position="204"/>
        <end position="272"/>
    </location>
</feature>
<evidence type="ECO:0000256" key="1">
    <source>
        <dbReference type="PROSITE-ProRule" id="PRU00176"/>
    </source>
</evidence>
<feature type="region of interest" description="Disordered" evidence="3">
    <location>
        <begin position="1"/>
        <end position="38"/>
    </location>
</feature>
<keyword evidence="2" id="KW-0175">Coiled coil</keyword>
<organism evidence="5">
    <name type="scientific">Salvia splendens</name>
    <name type="common">Scarlet sage</name>
    <dbReference type="NCBI Taxonomy" id="180675"/>
    <lineage>
        <taxon>Eukaryota</taxon>
        <taxon>Viridiplantae</taxon>
        <taxon>Streptophyta</taxon>
        <taxon>Embryophyta</taxon>
        <taxon>Tracheophyta</taxon>
        <taxon>Spermatophyta</taxon>
        <taxon>Magnoliopsida</taxon>
        <taxon>eudicotyledons</taxon>
        <taxon>Gunneridae</taxon>
        <taxon>Pentapetalae</taxon>
        <taxon>asterids</taxon>
        <taxon>lamiids</taxon>
        <taxon>Lamiales</taxon>
        <taxon>Lamiaceae</taxon>
        <taxon>Nepetoideae</taxon>
        <taxon>Mentheae</taxon>
        <taxon>Salviinae</taxon>
        <taxon>Salvia</taxon>
        <taxon>Salvia subgen. Calosphace</taxon>
        <taxon>core Calosphace</taxon>
    </lineage>
</organism>
<gene>
    <name evidence="5" type="ORF">SASPL_144432</name>
</gene>
<feature type="domain" description="RRM" evidence="4">
    <location>
        <begin position="119"/>
        <end position="194"/>
    </location>
</feature>
<evidence type="ECO:0000313" key="6">
    <source>
        <dbReference type="Proteomes" id="UP000298416"/>
    </source>
</evidence>
<dbReference type="PANTHER" id="PTHR31762:SF10">
    <property type="entry name" value="FAS-BINDING FACTOR-LIKE PROTEIN"/>
    <property type="match status" value="1"/>
</dbReference>
<evidence type="ECO:0000313" key="5">
    <source>
        <dbReference type="EMBL" id="KAG6393858.1"/>
    </source>
</evidence>
<dbReference type="InterPro" id="IPR035979">
    <property type="entry name" value="RBD_domain_sf"/>
</dbReference>
<feature type="compositionally biased region" description="Polar residues" evidence="3">
    <location>
        <begin position="301"/>
        <end position="311"/>
    </location>
</feature>
<dbReference type="InterPro" id="IPR012677">
    <property type="entry name" value="Nucleotide-bd_a/b_plait_sf"/>
</dbReference>
<feature type="compositionally biased region" description="Polar residues" evidence="3">
    <location>
        <begin position="435"/>
        <end position="453"/>
    </location>
</feature>
<dbReference type="PANTHER" id="PTHR31762">
    <property type="entry name" value="FAS-BINDING FACTOR-LIKE PROTEIN"/>
    <property type="match status" value="1"/>
</dbReference>
<evidence type="ECO:0000259" key="4">
    <source>
        <dbReference type="PROSITE" id="PS50102"/>
    </source>
</evidence>
<accession>A0A8X8WGH6</accession>
<dbReference type="InterPro" id="IPR040321">
    <property type="entry name" value="SCD2-like"/>
</dbReference>
<dbReference type="SUPFAM" id="SSF54928">
    <property type="entry name" value="RNA-binding domain, RBD"/>
    <property type="match status" value="2"/>
</dbReference>
<dbReference type="GO" id="GO:0003723">
    <property type="term" value="F:RNA binding"/>
    <property type="evidence" value="ECO:0007669"/>
    <property type="project" value="UniProtKB-UniRule"/>
</dbReference>
<dbReference type="Proteomes" id="UP000298416">
    <property type="component" value="Unassembled WGS sequence"/>
</dbReference>
<evidence type="ECO:0000256" key="3">
    <source>
        <dbReference type="SAM" id="MobiDB-lite"/>
    </source>
</evidence>
<reference evidence="5" key="1">
    <citation type="submission" date="2018-01" db="EMBL/GenBank/DDBJ databases">
        <authorList>
            <person name="Mao J.F."/>
        </authorList>
    </citation>
    <scope>NUCLEOTIDE SEQUENCE</scope>
    <source>
        <strain evidence="5">Huo1</strain>
        <tissue evidence="5">Leaf</tissue>
    </source>
</reference>
<feature type="compositionally biased region" description="Low complexity" evidence="3">
    <location>
        <begin position="461"/>
        <end position="474"/>
    </location>
</feature>
<evidence type="ECO:0000256" key="2">
    <source>
        <dbReference type="SAM" id="Coils"/>
    </source>
</evidence>
<feature type="coiled-coil region" evidence="2">
    <location>
        <begin position="536"/>
        <end position="584"/>
    </location>
</feature>
<dbReference type="Gene3D" id="3.30.70.330">
    <property type="match status" value="2"/>
</dbReference>
<protein>
    <recommendedName>
        <fullName evidence="4">RRM domain-containing protein</fullName>
    </recommendedName>
</protein>
<dbReference type="PROSITE" id="PS50102">
    <property type="entry name" value="RRM"/>
    <property type="match status" value="2"/>
</dbReference>
<dbReference type="Pfam" id="PF00076">
    <property type="entry name" value="RRM_1"/>
    <property type="match status" value="2"/>
</dbReference>
<sequence>MELAAVAVEPSSVEDFGNSNSEGSDGVNDSGLNPNVDSKSELEMKEIVDMLKKLELNPLAKEFFPSSYQQIHNGGYNLHMDFGNGGFPNHRRRRNNYDQGKKRMNGRAFKAQREESIRRTVYVADIDHNISEEQLAALFSSFGQVADCRVCGDPHSNLRFAFVEFSDQYSARAALVLNGTVLGFSTVKVLPSKTAILPVNPTFLPQVTQIDVKNFFEARCGEVSRLRLLGDQMHSTRIAFVEFKMAESALLALDCCGEMLGSQRIRISPSKTPEIEAELIYCRQTKGVFPGVFIMTSPMHQHTRSTSTNLSMKKPQNKAAAQRLAEVMAQQPADDEEEDELYDFNSGVPSAGIGLAGGRQARGRSPMSVRNSVDQPSSARYRNSRSKPLEPSSSVEHQQPSSARYSRPKPLEPSLEHQQPSSARHRQSKPVEPSLSLNHSTRVRSSSSVQMNASEEPPQPASARSAGRSSSSASLVGRPNLRVKTVPMVPSSVSLSLKPVASGNTADSQLDKVRDKKLSLDFGTFKLKEQGGLQSSSALQDELDMLQEENESLVEKLRIAEERYDEAEARTRQLEKQIESLGNGVSLEARLLSRKEADLQKREAALKIAAGTYGGGNEELAVLRMEIEASREEANSALDQLHVAMLEVKSLKITTQRMILTHEEMEEVVLKRCWLARCWSLCIRHGIHAEIAEARHGYWSRFASRPVEVILAAGRKAKDGHHSATDGLDERERVLLHKEDLTKKVDLESMLMVEKGLRELNALKVEEAIAVALAQKRRPCILKTNIDEVKLPAESTNHSETFGLSPEECEDVLLKQSYALCIKAWLSYFWRRAKTQGLEPDIAEDRLQFWINQGNRAPNSHDAVDVERGLLELRKLGMETKLWEESRRLIDHSSSYKTLLETEYEILS</sequence>
<comment type="caution">
    <text evidence="5">The sequence shown here is derived from an EMBL/GenBank/DDBJ whole genome shotgun (WGS) entry which is preliminary data.</text>
</comment>
<feature type="compositionally biased region" description="Acidic residues" evidence="3">
    <location>
        <begin position="333"/>
        <end position="342"/>
    </location>
</feature>
<proteinExistence type="predicted"/>
<dbReference type="InterPro" id="IPR000504">
    <property type="entry name" value="RRM_dom"/>
</dbReference>
<dbReference type="EMBL" id="PNBA02000017">
    <property type="protein sequence ID" value="KAG6393858.1"/>
    <property type="molecule type" value="Genomic_DNA"/>
</dbReference>
<feature type="compositionally biased region" description="Polar residues" evidence="3">
    <location>
        <begin position="368"/>
        <end position="381"/>
    </location>
</feature>
<name>A0A8X8WGH6_SALSN</name>
<keyword evidence="1" id="KW-0694">RNA-binding</keyword>
<keyword evidence="6" id="KW-1185">Reference proteome</keyword>
<reference evidence="5" key="2">
    <citation type="submission" date="2020-08" db="EMBL/GenBank/DDBJ databases">
        <title>Plant Genome Project.</title>
        <authorList>
            <person name="Zhang R.-G."/>
        </authorList>
    </citation>
    <scope>NUCLEOTIDE SEQUENCE</scope>
    <source>
        <strain evidence="5">Huo1</strain>
        <tissue evidence="5">Leaf</tissue>
    </source>
</reference>
<feature type="region of interest" description="Disordered" evidence="3">
    <location>
        <begin position="301"/>
        <end position="481"/>
    </location>
</feature>
<dbReference type="AlphaFoldDB" id="A0A8X8WGH6"/>